<evidence type="ECO:0000313" key="3">
    <source>
        <dbReference type="Proteomes" id="UP000196710"/>
    </source>
</evidence>
<dbReference type="EMBL" id="CP021422">
    <property type="protein sequence ID" value="ASB39344.1"/>
    <property type="molecule type" value="Genomic_DNA"/>
</dbReference>
<dbReference type="Proteomes" id="UP000196710">
    <property type="component" value="Chromosome"/>
</dbReference>
<dbReference type="KEGG" id="amur:ADH66_00905"/>
<protein>
    <recommendedName>
        <fullName evidence="5">Tetratricopeptide repeat protein</fullName>
    </recommendedName>
</protein>
<accession>A0A1Z2XLN8</accession>
<proteinExistence type="predicted"/>
<evidence type="ECO:0000313" key="2">
    <source>
        <dbReference type="EMBL" id="QQR28633.1"/>
    </source>
</evidence>
<reference evidence="3" key="2">
    <citation type="submission" date="2017-05" db="EMBL/GenBank/DDBJ databases">
        <title>Improved OligoMM genomes.</title>
        <authorList>
            <person name="Garzetti D."/>
        </authorList>
    </citation>
    <scope>NUCLEOTIDE SEQUENCE [LARGE SCALE GENOMIC DNA]</scope>
    <source>
        <strain evidence="3">KB18</strain>
    </source>
</reference>
<evidence type="ECO:0000313" key="4">
    <source>
        <dbReference type="Proteomes" id="UP000596035"/>
    </source>
</evidence>
<evidence type="ECO:0008006" key="5">
    <source>
        <dbReference type="Google" id="ProtNLM"/>
    </source>
</evidence>
<reference evidence="1" key="1">
    <citation type="journal article" date="2017" name="Genome Announc.">
        <title>High-Quality Whole-Genome Sequences of the Oligo-Mouse-Microbiota Bacterial Community.</title>
        <authorList>
            <person name="Garzetti D."/>
            <person name="Brugiroux S."/>
            <person name="Bunk B."/>
            <person name="Pukall R."/>
            <person name="McCoy K.D."/>
            <person name="Macpherson A.J."/>
            <person name="Stecher B."/>
        </authorList>
    </citation>
    <scope>NUCLEOTIDE SEQUENCE</scope>
    <source>
        <strain evidence="1">KB18</strain>
    </source>
</reference>
<sequence length="678" mass="79970">MSPIEVARKLAGFGKTEEACRAYVLALAAIPGPDPDEKMEAAMYILQFEGEYRAAYTAFLELYRDGHYKEDAWNIMTEAFYLPNEKLLRSRYENNVKQLRKYPYLFRNDFPEFEELPIKFYPFDDSSYVPYDAGAERFEDMMDPGEQVIHRNFFKNLENPLLAEEVYSQYELEYLNDNVRHSEYVGRENHIYLHYKSWGEFCSYLQVLNFRKLLIDKKLVFLIEDEISRYPIDFEAQYGIDYSTFPIKPLGIREMNRLIWHTQLSYHNGGDFFNEVFDGHPNILSYMPVMNEDMEKTMEDLRATLDDARSVQEIMEVFNNGEWDNLDMIRELYLMRDRTDKDIMVAICFRSKMYLNTLDPAARIVPAIFFQPHFGYNHVLLRGDDMGRAVMSSEQYETVRKSAVFRKFKYIKSFTPMRRITTSYGASIRFMWGSHQASLEEDDIFPVADEIVDRLLLRGYLVDEEQRALRDGVIVRFEDAKLNPAATFHALAEFLDVPYAESMTKCTLMGVTTNAMLDQEVYGFDTAAVYKTYDEFCCDAERCWLEYFLRDAYEYYGYDFQYYDGGPVDEERVLGWLEHFDKIDYYLLESNRAYHIDAVKKLRKEKAEAGEAVEYTATVEEEAEESLAEFMQIVKDRRERLARILLKGLKFVNEQGRPLKFMPKLELDPALLEQPLYH</sequence>
<keyword evidence="3" id="KW-1185">Reference proteome</keyword>
<reference evidence="2 4" key="3">
    <citation type="submission" date="2020-11" db="EMBL/GenBank/DDBJ databases">
        <title>Closed and high quality bacterial genomes of the OMM12 community.</title>
        <authorList>
            <person name="Marbouty M."/>
            <person name="Lamy-Besnier Q."/>
            <person name="Debarbieux L."/>
            <person name="Koszul R."/>
        </authorList>
    </citation>
    <scope>NUCLEOTIDE SEQUENCE [LARGE SCALE GENOMIC DNA]</scope>
    <source>
        <strain evidence="2 4">KB18</strain>
    </source>
</reference>
<dbReference type="Proteomes" id="UP000596035">
    <property type="component" value="Chromosome"/>
</dbReference>
<organism evidence="2 4">
    <name type="scientific">Acutalibacter muris</name>
    <dbReference type="NCBI Taxonomy" id="1796620"/>
    <lineage>
        <taxon>Bacteria</taxon>
        <taxon>Bacillati</taxon>
        <taxon>Bacillota</taxon>
        <taxon>Clostridia</taxon>
        <taxon>Eubacteriales</taxon>
        <taxon>Acutalibacteraceae</taxon>
        <taxon>Acutalibacter</taxon>
    </lineage>
</organism>
<evidence type="ECO:0000313" key="1">
    <source>
        <dbReference type="EMBL" id="ASB39344.1"/>
    </source>
</evidence>
<dbReference type="AlphaFoldDB" id="A0A1Z2XLN8"/>
<name>A0A1Z2XLN8_9FIRM</name>
<dbReference type="EMBL" id="CP065321">
    <property type="protein sequence ID" value="QQR28633.1"/>
    <property type="molecule type" value="Genomic_DNA"/>
</dbReference>
<gene>
    <name evidence="1" type="ORF">ADH66_00905</name>
    <name evidence="2" type="ORF">I5Q82_10895</name>
</gene>
<dbReference type="RefSeq" id="WP_066536849.1">
    <property type="nucleotide sequence ID" value="NZ_CAPVCI010000001.1"/>
</dbReference>